<reference evidence="2" key="2">
    <citation type="submission" date="2023-05" db="EMBL/GenBank/DDBJ databases">
        <authorList>
            <person name="Fouks B."/>
        </authorList>
    </citation>
    <scope>NUCLEOTIDE SEQUENCE</scope>
    <source>
        <strain evidence="2">Stay&amp;Tobe</strain>
        <tissue evidence="2">Testes</tissue>
    </source>
</reference>
<gene>
    <name evidence="2" type="ORF">L9F63_004504</name>
</gene>
<evidence type="ECO:0000256" key="1">
    <source>
        <dbReference type="SAM" id="MobiDB-lite"/>
    </source>
</evidence>
<keyword evidence="3" id="KW-1185">Reference proteome</keyword>
<proteinExistence type="predicted"/>
<dbReference type="AlphaFoldDB" id="A0AAD7ZGE0"/>
<evidence type="ECO:0000313" key="3">
    <source>
        <dbReference type="Proteomes" id="UP001233999"/>
    </source>
</evidence>
<evidence type="ECO:0000313" key="2">
    <source>
        <dbReference type="EMBL" id="KAJ9579832.1"/>
    </source>
</evidence>
<protein>
    <submittedName>
        <fullName evidence="2">Uncharacterized protein</fullName>
    </submittedName>
</protein>
<accession>A0AAD7ZGE0</accession>
<reference evidence="2" key="1">
    <citation type="journal article" date="2023" name="IScience">
        <title>Live-bearing cockroach genome reveals convergent evolutionary mechanisms linked to viviparity in insects and beyond.</title>
        <authorList>
            <person name="Fouks B."/>
            <person name="Harrison M.C."/>
            <person name="Mikhailova A.A."/>
            <person name="Marchal E."/>
            <person name="English S."/>
            <person name="Carruthers M."/>
            <person name="Jennings E.C."/>
            <person name="Chiamaka E.L."/>
            <person name="Frigard R.A."/>
            <person name="Pippel M."/>
            <person name="Attardo G.M."/>
            <person name="Benoit J.B."/>
            <person name="Bornberg-Bauer E."/>
            <person name="Tobe S.S."/>
        </authorList>
    </citation>
    <scope>NUCLEOTIDE SEQUENCE</scope>
    <source>
        <strain evidence="2">Stay&amp;Tobe</strain>
    </source>
</reference>
<organism evidence="2 3">
    <name type="scientific">Diploptera punctata</name>
    <name type="common">Pacific beetle cockroach</name>
    <dbReference type="NCBI Taxonomy" id="6984"/>
    <lineage>
        <taxon>Eukaryota</taxon>
        <taxon>Metazoa</taxon>
        <taxon>Ecdysozoa</taxon>
        <taxon>Arthropoda</taxon>
        <taxon>Hexapoda</taxon>
        <taxon>Insecta</taxon>
        <taxon>Pterygota</taxon>
        <taxon>Neoptera</taxon>
        <taxon>Polyneoptera</taxon>
        <taxon>Dictyoptera</taxon>
        <taxon>Blattodea</taxon>
        <taxon>Blaberoidea</taxon>
        <taxon>Blaberidae</taxon>
        <taxon>Diplopterinae</taxon>
        <taxon>Diploptera</taxon>
    </lineage>
</organism>
<feature type="region of interest" description="Disordered" evidence="1">
    <location>
        <begin position="68"/>
        <end position="96"/>
    </location>
</feature>
<dbReference type="Proteomes" id="UP001233999">
    <property type="component" value="Unassembled WGS sequence"/>
</dbReference>
<comment type="caution">
    <text evidence="2">The sequence shown here is derived from an EMBL/GenBank/DDBJ whole genome shotgun (WGS) entry which is preliminary data.</text>
</comment>
<sequence length="96" mass="11072">METVRGDSGYDADLDDIPEPLTDRTKMLRRKITITASTRYKDLFSYSCKMCIGLSHSLGRTADIETSDKEKYIRPRRPSKKKGKKKKSVKWQDISV</sequence>
<feature type="compositionally biased region" description="Basic residues" evidence="1">
    <location>
        <begin position="74"/>
        <end position="89"/>
    </location>
</feature>
<dbReference type="EMBL" id="JASPKZ010008374">
    <property type="protein sequence ID" value="KAJ9579832.1"/>
    <property type="molecule type" value="Genomic_DNA"/>
</dbReference>
<name>A0AAD7ZGE0_DIPPU</name>